<organism evidence="3 4">
    <name type="scientific">Tectimicrobiota bacterium</name>
    <dbReference type="NCBI Taxonomy" id="2528274"/>
    <lineage>
        <taxon>Bacteria</taxon>
        <taxon>Pseudomonadati</taxon>
        <taxon>Nitrospinota/Tectimicrobiota group</taxon>
        <taxon>Candidatus Tectimicrobiota</taxon>
    </lineage>
</organism>
<proteinExistence type="inferred from homology"/>
<feature type="region of interest" description="Disordered" evidence="2">
    <location>
        <begin position="1"/>
        <end position="25"/>
    </location>
</feature>
<dbReference type="InterPro" id="IPR011042">
    <property type="entry name" value="6-blade_b-propeller_TolB-like"/>
</dbReference>
<dbReference type="PANTHER" id="PTHR36842:SF1">
    <property type="entry name" value="PROTEIN TOLB"/>
    <property type="match status" value="1"/>
</dbReference>
<feature type="compositionally biased region" description="Polar residues" evidence="2">
    <location>
        <begin position="15"/>
        <end position="25"/>
    </location>
</feature>
<accession>A0A933GKZ0</accession>
<dbReference type="SUPFAM" id="SSF69304">
    <property type="entry name" value="Tricorn protease N-terminal domain"/>
    <property type="match status" value="1"/>
</dbReference>
<name>A0A933GKZ0_UNCTE</name>
<dbReference type="InterPro" id="IPR011659">
    <property type="entry name" value="WD40"/>
</dbReference>
<dbReference type="Gene3D" id="2.120.10.30">
    <property type="entry name" value="TolB, C-terminal domain"/>
    <property type="match status" value="2"/>
</dbReference>
<comment type="similarity">
    <text evidence="1">Belongs to the TolB family.</text>
</comment>
<evidence type="ECO:0000256" key="1">
    <source>
        <dbReference type="ARBA" id="ARBA00009820"/>
    </source>
</evidence>
<feature type="region of interest" description="Disordered" evidence="2">
    <location>
        <begin position="217"/>
        <end position="241"/>
    </location>
</feature>
<feature type="compositionally biased region" description="Low complexity" evidence="2">
    <location>
        <begin position="380"/>
        <end position="401"/>
    </location>
</feature>
<comment type="caution">
    <text evidence="3">The sequence shown here is derived from an EMBL/GenBank/DDBJ whole genome shotgun (WGS) entry which is preliminary data.</text>
</comment>
<evidence type="ECO:0000256" key="2">
    <source>
        <dbReference type="SAM" id="MobiDB-lite"/>
    </source>
</evidence>
<sequence length="475" mass="49987">LIGLSGCRGPDEFNNGGQPTVAPTSSMPQLAFAGNRNGKYALFVINIDGSGEKQITTWPEDDYDHPSWSPDGILIAAQRLHAGVRIKWSIVTINLNNGTLKDLTGIDDIVSPSFYSPVFSPYGNLIIFNGLQTVNLGGVVGSISVSQPGKLGNNDMYLAIMAANNASNPSVSPDASKIAFEAGVAVVAPPKPSPTPTITKPTPTPTITSGLVGGGAGISSGAQLRGDPSQYKSDPTQKGELEPGKRISVVDFEGTNLRQLTTSKEKYDDTYPSWSPDGKRIAFMSNRTGKNQIYVMNADGSGQTQITNDNFNNHDPAWSPDGAYIAYVADHSGVSELVVIRPDGAGRTRVNRIAEMVKNPAWRLIPGKTLGGLEPPHPTPVNATPPATTNPPVTTTSPQTPAPTIGGLFISVGGTNSPYSIYVNGALVGKDSANLTLVPGSYRVTINNRNGTRVYDQMSTVIAGKTSQVKLSGKG</sequence>
<evidence type="ECO:0000313" key="4">
    <source>
        <dbReference type="Proteomes" id="UP000772181"/>
    </source>
</evidence>
<dbReference type="EMBL" id="JACQWF010000244">
    <property type="protein sequence ID" value="MBI4595791.1"/>
    <property type="molecule type" value="Genomic_DNA"/>
</dbReference>
<evidence type="ECO:0000313" key="3">
    <source>
        <dbReference type="EMBL" id="MBI4595791.1"/>
    </source>
</evidence>
<protein>
    <submittedName>
        <fullName evidence="3">PD40 domain-containing protein</fullName>
    </submittedName>
</protein>
<dbReference type="Proteomes" id="UP000772181">
    <property type="component" value="Unassembled WGS sequence"/>
</dbReference>
<feature type="region of interest" description="Disordered" evidence="2">
    <location>
        <begin position="370"/>
        <end position="401"/>
    </location>
</feature>
<gene>
    <name evidence="3" type="ORF">HY730_05355</name>
</gene>
<dbReference type="AlphaFoldDB" id="A0A933GKZ0"/>
<dbReference type="PANTHER" id="PTHR36842">
    <property type="entry name" value="PROTEIN TOLB HOMOLOG"/>
    <property type="match status" value="1"/>
</dbReference>
<dbReference type="Pfam" id="PF07676">
    <property type="entry name" value="PD40"/>
    <property type="match status" value="3"/>
</dbReference>
<reference evidence="3" key="1">
    <citation type="submission" date="2020-07" db="EMBL/GenBank/DDBJ databases">
        <title>Huge and variable diversity of episymbiotic CPR bacteria and DPANN archaea in groundwater ecosystems.</title>
        <authorList>
            <person name="He C.Y."/>
            <person name="Keren R."/>
            <person name="Whittaker M."/>
            <person name="Farag I.F."/>
            <person name="Doudna J."/>
            <person name="Cate J.H.D."/>
            <person name="Banfield J.F."/>
        </authorList>
    </citation>
    <scope>NUCLEOTIDE SEQUENCE</scope>
    <source>
        <strain evidence="3">NC_groundwater_1482_Ag_S-0.65um_47_24</strain>
    </source>
</reference>
<feature type="non-terminal residue" evidence="3">
    <location>
        <position position="1"/>
    </location>
</feature>